<feature type="compositionally biased region" description="Gly residues" evidence="1">
    <location>
        <begin position="1"/>
        <end position="12"/>
    </location>
</feature>
<feature type="region of interest" description="Disordered" evidence="1">
    <location>
        <begin position="63"/>
        <end position="98"/>
    </location>
</feature>
<dbReference type="EMBL" id="KZ772715">
    <property type="protein sequence ID" value="PTQ39866.1"/>
    <property type="molecule type" value="Genomic_DNA"/>
</dbReference>
<evidence type="ECO:0000256" key="1">
    <source>
        <dbReference type="SAM" id="MobiDB-lite"/>
    </source>
</evidence>
<reference evidence="3" key="1">
    <citation type="journal article" date="2017" name="Cell">
        <title>Insights into land plant evolution garnered from the Marchantia polymorpha genome.</title>
        <authorList>
            <person name="Bowman J.L."/>
            <person name="Kohchi T."/>
            <person name="Yamato K.T."/>
            <person name="Jenkins J."/>
            <person name="Shu S."/>
            <person name="Ishizaki K."/>
            <person name="Yamaoka S."/>
            <person name="Nishihama R."/>
            <person name="Nakamura Y."/>
            <person name="Berger F."/>
            <person name="Adam C."/>
            <person name="Aki S.S."/>
            <person name="Althoff F."/>
            <person name="Araki T."/>
            <person name="Arteaga-Vazquez M.A."/>
            <person name="Balasubrmanian S."/>
            <person name="Barry K."/>
            <person name="Bauer D."/>
            <person name="Boehm C.R."/>
            <person name="Briginshaw L."/>
            <person name="Caballero-Perez J."/>
            <person name="Catarino B."/>
            <person name="Chen F."/>
            <person name="Chiyoda S."/>
            <person name="Chovatia M."/>
            <person name="Davies K.M."/>
            <person name="Delmans M."/>
            <person name="Demura T."/>
            <person name="Dierschke T."/>
            <person name="Dolan L."/>
            <person name="Dorantes-Acosta A.E."/>
            <person name="Eklund D.M."/>
            <person name="Florent S.N."/>
            <person name="Flores-Sandoval E."/>
            <person name="Fujiyama A."/>
            <person name="Fukuzawa H."/>
            <person name="Galik B."/>
            <person name="Grimanelli D."/>
            <person name="Grimwood J."/>
            <person name="Grossniklaus U."/>
            <person name="Hamada T."/>
            <person name="Haseloff J."/>
            <person name="Hetherington A.J."/>
            <person name="Higo A."/>
            <person name="Hirakawa Y."/>
            <person name="Hundley H.N."/>
            <person name="Ikeda Y."/>
            <person name="Inoue K."/>
            <person name="Inoue S.I."/>
            <person name="Ishida S."/>
            <person name="Jia Q."/>
            <person name="Kakita M."/>
            <person name="Kanazawa T."/>
            <person name="Kawai Y."/>
            <person name="Kawashima T."/>
            <person name="Kennedy M."/>
            <person name="Kinose K."/>
            <person name="Kinoshita T."/>
            <person name="Kohara Y."/>
            <person name="Koide E."/>
            <person name="Komatsu K."/>
            <person name="Kopischke S."/>
            <person name="Kubo M."/>
            <person name="Kyozuka J."/>
            <person name="Lagercrantz U."/>
            <person name="Lin S.S."/>
            <person name="Lindquist E."/>
            <person name="Lipzen A.M."/>
            <person name="Lu C.W."/>
            <person name="De Luna E."/>
            <person name="Martienssen R.A."/>
            <person name="Minamino N."/>
            <person name="Mizutani M."/>
            <person name="Mizutani M."/>
            <person name="Mochizuki N."/>
            <person name="Monte I."/>
            <person name="Mosher R."/>
            <person name="Nagasaki H."/>
            <person name="Nakagami H."/>
            <person name="Naramoto S."/>
            <person name="Nishitani K."/>
            <person name="Ohtani M."/>
            <person name="Okamoto T."/>
            <person name="Okumura M."/>
            <person name="Phillips J."/>
            <person name="Pollak B."/>
            <person name="Reinders A."/>
            <person name="Rovekamp M."/>
            <person name="Sano R."/>
            <person name="Sawa S."/>
            <person name="Schmid M.W."/>
            <person name="Shirakawa M."/>
            <person name="Solano R."/>
            <person name="Spunde A."/>
            <person name="Suetsugu N."/>
            <person name="Sugano S."/>
            <person name="Sugiyama A."/>
            <person name="Sun R."/>
            <person name="Suzuki Y."/>
            <person name="Takenaka M."/>
            <person name="Takezawa D."/>
            <person name="Tomogane H."/>
            <person name="Tsuzuki M."/>
            <person name="Ueda T."/>
            <person name="Umeda M."/>
            <person name="Ward J.M."/>
            <person name="Watanabe Y."/>
            <person name="Yazaki K."/>
            <person name="Yokoyama R."/>
            <person name="Yoshitake Y."/>
            <person name="Yotsui I."/>
            <person name="Zachgo S."/>
            <person name="Schmutz J."/>
        </authorList>
    </citation>
    <scope>NUCLEOTIDE SEQUENCE [LARGE SCALE GENOMIC DNA]</scope>
    <source>
        <strain evidence="3">Tak-1</strain>
    </source>
</reference>
<sequence>MNIGKVGKGGKGSKNPEFEETTVRGHSGEGLRERRGPVGSRLASEAQVLDLGCLPVLAGPKFSARGRGAAVERASARARESEPVPAEHLPTDRRPQHR</sequence>
<evidence type="ECO:0000313" key="3">
    <source>
        <dbReference type="Proteomes" id="UP000244005"/>
    </source>
</evidence>
<feature type="compositionally biased region" description="Basic and acidic residues" evidence="1">
    <location>
        <begin position="14"/>
        <end position="36"/>
    </location>
</feature>
<organism evidence="2 3">
    <name type="scientific">Marchantia polymorpha</name>
    <name type="common">Common liverwort</name>
    <name type="synonym">Marchantia aquatica</name>
    <dbReference type="NCBI Taxonomy" id="3197"/>
    <lineage>
        <taxon>Eukaryota</taxon>
        <taxon>Viridiplantae</taxon>
        <taxon>Streptophyta</taxon>
        <taxon>Embryophyta</taxon>
        <taxon>Marchantiophyta</taxon>
        <taxon>Marchantiopsida</taxon>
        <taxon>Marchantiidae</taxon>
        <taxon>Marchantiales</taxon>
        <taxon>Marchantiaceae</taxon>
        <taxon>Marchantia</taxon>
    </lineage>
</organism>
<name>A0A2R6X180_MARPO</name>
<dbReference type="Proteomes" id="UP000244005">
    <property type="component" value="Unassembled WGS sequence"/>
</dbReference>
<dbReference type="AlphaFoldDB" id="A0A2R6X180"/>
<proteinExistence type="predicted"/>
<accession>A0A2R6X180</accession>
<keyword evidence="3" id="KW-1185">Reference proteome</keyword>
<feature type="compositionally biased region" description="Basic and acidic residues" evidence="1">
    <location>
        <begin position="89"/>
        <end position="98"/>
    </location>
</feature>
<evidence type="ECO:0000313" key="2">
    <source>
        <dbReference type="EMBL" id="PTQ39866.1"/>
    </source>
</evidence>
<feature type="compositionally biased region" description="Low complexity" evidence="1">
    <location>
        <begin position="63"/>
        <end position="73"/>
    </location>
</feature>
<protein>
    <submittedName>
        <fullName evidence="2">Uncharacterized protein</fullName>
    </submittedName>
</protein>
<gene>
    <name evidence="2" type="ORF">MARPO_0043s0099</name>
</gene>
<feature type="region of interest" description="Disordered" evidence="1">
    <location>
        <begin position="1"/>
        <end position="41"/>
    </location>
</feature>